<sequence length="61" mass="7037">MDLENDQIPPEIIIEGQKVSYLTVISFLMYLMLRTCPDITYAVKILSHYHPKLQSPILGMD</sequence>
<organism evidence="1 2">
    <name type="scientific">Paxillus rubicundulus Ve08.2h10</name>
    <dbReference type="NCBI Taxonomy" id="930991"/>
    <lineage>
        <taxon>Eukaryota</taxon>
        <taxon>Fungi</taxon>
        <taxon>Dikarya</taxon>
        <taxon>Basidiomycota</taxon>
        <taxon>Agaricomycotina</taxon>
        <taxon>Agaricomycetes</taxon>
        <taxon>Agaricomycetidae</taxon>
        <taxon>Boletales</taxon>
        <taxon>Paxilineae</taxon>
        <taxon>Paxillaceae</taxon>
        <taxon>Paxillus</taxon>
    </lineage>
</organism>
<gene>
    <name evidence="1" type="ORF">PAXRUDRAFT_18141</name>
</gene>
<dbReference type="OrthoDB" id="2685291at2759"/>
<dbReference type="HOGENOM" id="CLU_2923313_0_0_1"/>
<name>A0A0D0CZ57_9AGAM</name>
<dbReference type="InParanoid" id="A0A0D0CZ57"/>
<dbReference type="Proteomes" id="UP000054538">
    <property type="component" value="Unassembled WGS sequence"/>
</dbReference>
<evidence type="ECO:0000313" key="1">
    <source>
        <dbReference type="EMBL" id="KIK76531.1"/>
    </source>
</evidence>
<reference evidence="1 2" key="1">
    <citation type="submission" date="2014-04" db="EMBL/GenBank/DDBJ databases">
        <authorList>
            <consortium name="DOE Joint Genome Institute"/>
            <person name="Kuo A."/>
            <person name="Kohler A."/>
            <person name="Jargeat P."/>
            <person name="Nagy L.G."/>
            <person name="Floudas D."/>
            <person name="Copeland A."/>
            <person name="Barry K.W."/>
            <person name="Cichocki N."/>
            <person name="Veneault-Fourrey C."/>
            <person name="LaButti K."/>
            <person name="Lindquist E.A."/>
            <person name="Lipzen A."/>
            <person name="Lundell T."/>
            <person name="Morin E."/>
            <person name="Murat C."/>
            <person name="Sun H."/>
            <person name="Tunlid A."/>
            <person name="Henrissat B."/>
            <person name="Grigoriev I.V."/>
            <person name="Hibbett D.S."/>
            <person name="Martin F."/>
            <person name="Nordberg H.P."/>
            <person name="Cantor M.N."/>
            <person name="Hua S.X."/>
        </authorList>
    </citation>
    <scope>NUCLEOTIDE SEQUENCE [LARGE SCALE GENOMIC DNA]</scope>
    <source>
        <strain evidence="1 2">Ve08.2h10</strain>
    </source>
</reference>
<dbReference type="EMBL" id="KN827434">
    <property type="protein sequence ID" value="KIK76531.1"/>
    <property type="molecule type" value="Genomic_DNA"/>
</dbReference>
<dbReference type="AlphaFoldDB" id="A0A0D0CZ57"/>
<evidence type="ECO:0000313" key="2">
    <source>
        <dbReference type="Proteomes" id="UP000054538"/>
    </source>
</evidence>
<accession>A0A0D0CZ57</accession>
<reference evidence="2" key="2">
    <citation type="submission" date="2015-01" db="EMBL/GenBank/DDBJ databases">
        <title>Evolutionary Origins and Diversification of the Mycorrhizal Mutualists.</title>
        <authorList>
            <consortium name="DOE Joint Genome Institute"/>
            <consortium name="Mycorrhizal Genomics Consortium"/>
            <person name="Kohler A."/>
            <person name="Kuo A."/>
            <person name="Nagy L.G."/>
            <person name="Floudas D."/>
            <person name="Copeland A."/>
            <person name="Barry K.W."/>
            <person name="Cichocki N."/>
            <person name="Veneault-Fourrey C."/>
            <person name="LaButti K."/>
            <person name="Lindquist E.A."/>
            <person name="Lipzen A."/>
            <person name="Lundell T."/>
            <person name="Morin E."/>
            <person name="Murat C."/>
            <person name="Riley R."/>
            <person name="Ohm R."/>
            <person name="Sun H."/>
            <person name="Tunlid A."/>
            <person name="Henrissat B."/>
            <person name="Grigoriev I.V."/>
            <person name="Hibbett D.S."/>
            <person name="Martin F."/>
        </authorList>
    </citation>
    <scope>NUCLEOTIDE SEQUENCE [LARGE SCALE GENOMIC DNA]</scope>
    <source>
        <strain evidence="2">Ve08.2h10</strain>
    </source>
</reference>
<keyword evidence="2" id="KW-1185">Reference proteome</keyword>
<proteinExistence type="predicted"/>
<protein>
    <submittedName>
        <fullName evidence="1">Uncharacterized protein</fullName>
    </submittedName>
</protein>